<dbReference type="EC" id="2.1.1.233" evidence="3"/>
<dbReference type="STRING" id="246409.I1BSP2"/>
<dbReference type="OrthoDB" id="203237at2759"/>
<dbReference type="VEuPathDB" id="FungiDB:RO3G_03927"/>
<dbReference type="Proteomes" id="UP000009138">
    <property type="component" value="Unassembled WGS sequence"/>
</dbReference>
<evidence type="ECO:0000256" key="8">
    <source>
        <dbReference type="ARBA" id="ARBA00029681"/>
    </source>
</evidence>
<keyword evidence="6" id="KW-0808">Transferase</keyword>
<comment type="catalytic activity">
    <reaction evidence="1">
        <text>[phosphatase 2A protein]-C-terminal L-leucine + S-adenosyl-L-methionine = [phosphatase 2A protein]-C-terminal L-leucine methyl ester + S-adenosyl-L-homocysteine</text>
        <dbReference type="Rhea" id="RHEA:48544"/>
        <dbReference type="Rhea" id="RHEA-COMP:12134"/>
        <dbReference type="Rhea" id="RHEA-COMP:12135"/>
        <dbReference type="ChEBI" id="CHEBI:57856"/>
        <dbReference type="ChEBI" id="CHEBI:59789"/>
        <dbReference type="ChEBI" id="CHEBI:90516"/>
        <dbReference type="ChEBI" id="CHEBI:90517"/>
        <dbReference type="EC" id="2.1.1.233"/>
    </reaction>
</comment>
<keyword evidence="5" id="KW-0489">Methyltransferase</keyword>
<evidence type="ECO:0000256" key="2">
    <source>
        <dbReference type="ARBA" id="ARBA00010703"/>
    </source>
</evidence>
<evidence type="ECO:0000256" key="9">
    <source>
        <dbReference type="ARBA" id="ARBA00032526"/>
    </source>
</evidence>
<evidence type="ECO:0000256" key="5">
    <source>
        <dbReference type="ARBA" id="ARBA00022603"/>
    </source>
</evidence>
<name>I1BSP2_RHIO9</name>
<accession>I1BSP2</accession>
<evidence type="ECO:0000313" key="11">
    <source>
        <dbReference type="Proteomes" id="UP000009138"/>
    </source>
</evidence>
<dbReference type="SUPFAM" id="SSF53335">
    <property type="entry name" value="S-adenosyl-L-methionine-dependent methyltransferases"/>
    <property type="match status" value="1"/>
</dbReference>
<organism evidence="10 11">
    <name type="scientific">Rhizopus delemar (strain RA 99-880 / ATCC MYA-4621 / FGSC 9543 / NRRL 43880)</name>
    <name type="common">Mucormycosis agent</name>
    <name type="synonym">Rhizopus arrhizus var. delemar</name>
    <dbReference type="NCBI Taxonomy" id="246409"/>
    <lineage>
        <taxon>Eukaryota</taxon>
        <taxon>Fungi</taxon>
        <taxon>Fungi incertae sedis</taxon>
        <taxon>Mucoromycota</taxon>
        <taxon>Mucoromycotina</taxon>
        <taxon>Mucoromycetes</taxon>
        <taxon>Mucorales</taxon>
        <taxon>Mucorineae</taxon>
        <taxon>Rhizopodaceae</taxon>
        <taxon>Rhizopus</taxon>
    </lineage>
</organism>
<evidence type="ECO:0000256" key="7">
    <source>
        <dbReference type="ARBA" id="ARBA00022691"/>
    </source>
</evidence>
<keyword evidence="7" id="KW-0949">S-adenosyl-L-methionine</keyword>
<evidence type="ECO:0000256" key="1">
    <source>
        <dbReference type="ARBA" id="ARBA00000724"/>
    </source>
</evidence>
<dbReference type="PANTHER" id="PTHR13600">
    <property type="entry name" value="LEUCINE CARBOXYL METHYLTRANSFERASE"/>
    <property type="match status" value="1"/>
</dbReference>
<dbReference type="Gene3D" id="3.40.50.150">
    <property type="entry name" value="Vaccinia Virus protein VP39"/>
    <property type="match status" value="1"/>
</dbReference>
<evidence type="ECO:0000256" key="6">
    <source>
        <dbReference type="ARBA" id="ARBA00022679"/>
    </source>
</evidence>
<dbReference type="InterPro" id="IPR007213">
    <property type="entry name" value="Ppm1/Ppm2/Tcmp"/>
</dbReference>
<dbReference type="InterPro" id="IPR029063">
    <property type="entry name" value="SAM-dependent_MTases_sf"/>
</dbReference>
<dbReference type="EMBL" id="CH476733">
    <property type="protein sequence ID" value="EIE79222.1"/>
    <property type="molecule type" value="Genomic_DNA"/>
</dbReference>
<evidence type="ECO:0000313" key="10">
    <source>
        <dbReference type="EMBL" id="EIE79222.1"/>
    </source>
</evidence>
<dbReference type="InParanoid" id="I1BSP2"/>
<evidence type="ECO:0000256" key="4">
    <source>
        <dbReference type="ARBA" id="ARBA00017497"/>
    </source>
</evidence>
<dbReference type="PANTHER" id="PTHR13600:SF21">
    <property type="entry name" value="LEUCINE CARBOXYL METHYLTRANSFERASE 1"/>
    <property type="match status" value="1"/>
</dbReference>
<proteinExistence type="inferred from homology"/>
<protein>
    <recommendedName>
        <fullName evidence="4">Leucine carboxyl methyltransferase 1</fullName>
        <ecNumber evidence="3">2.1.1.233</ecNumber>
    </recommendedName>
    <alternativeName>
        <fullName evidence="8">Protein phosphatase methyltransferase 1</fullName>
    </alternativeName>
    <alternativeName>
        <fullName evidence="9">[Phosphatase 2A protein]-leucine-carboxy methyltransferase 1</fullName>
    </alternativeName>
</protein>
<dbReference type="eggNOG" id="KOG2918">
    <property type="taxonomic scope" value="Eukaryota"/>
</dbReference>
<dbReference type="Pfam" id="PF04072">
    <property type="entry name" value="LCM"/>
    <property type="match status" value="1"/>
</dbReference>
<dbReference type="GeneID" id="93610898"/>
<dbReference type="AlphaFoldDB" id="I1BSP2"/>
<keyword evidence="11" id="KW-1185">Reference proteome</keyword>
<dbReference type="GO" id="GO:0018423">
    <property type="term" value="F:protein C-terminal leucine carboxyl O-methyltransferase activity"/>
    <property type="evidence" value="ECO:0007669"/>
    <property type="project" value="UniProtKB-EC"/>
</dbReference>
<reference evidence="10 11" key="1">
    <citation type="journal article" date="2009" name="PLoS Genet.">
        <title>Genomic analysis of the basal lineage fungus Rhizopus oryzae reveals a whole-genome duplication.</title>
        <authorList>
            <person name="Ma L.-J."/>
            <person name="Ibrahim A.S."/>
            <person name="Skory C."/>
            <person name="Grabherr M.G."/>
            <person name="Burger G."/>
            <person name="Butler M."/>
            <person name="Elias M."/>
            <person name="Idnurm A."/>
            <person name="Lang B.F."/>
            <person name="Sone T."/>
            <person name="Abe A."/>
            <person name="Calvo S.E."/>
            <person name="Corrochano L.M."/>
            <person name="Engels R."/>
            <person name="Fu J."/>
            <person name="Hansberg W."/>
            <person name="Kim J.-M."/>
            <person name="Kodira C.D."/>
            <person name="Koehrsen M.J."/>
            <person name="Liu B."/>
            <person name="Miranda-Saavedra D."/>
            <person name="O'Leary S."/>
            <person name="Ortiz-Castellanos L."/>
            <person name="Poulter R."/>
            <person name="Rodriguez-Romero J."/>
            <person name="Ruiz-Herrera J."/>
            <person name="Shen Y.-Q."/>
            <person name="Zeng Q."/>
            <person name="Galagan J."/>
            <person name="Birren B.W."/>
            <person name="Cuomo C.A."/>
            <person name="Wickes B.L."/>
        </authorList>
    </citation>
    <scope>NUCLEOTIDE SEQUENCE [LARGE SCALE GENOMIC DNA]</scope>
    <source>
        <strain evidence="11">RA 99-880 / ATCC MYA-4621 / FGSC 9543 / NRRL 43880</strain>
    </source>
</reference>
<dbReference type="InterPro" id="IPR016651">
    <property type="entry name" value="LCMT1"/>
</dbReference>
<comment type="similarity">
    <text evidence="2">Belongs to the methyltransferase superfamily. LCMT family.</text>
</comment>
<gene>
    <name evidence="10" type="ORF">RO3G_03927</name>
</gene>
<evidence type="ECO:0000256" key="3">
    <source>
        <dbReference type="ARBA" id="ARBA00012834"/>
    </source>
</evidence>
<dbReference type="GO" id="GO:0032259">
    <property type="term" value="P:methylation"/>
    <property type="evidence" value="ECO:0007669"/>
    <property type="project" value="UniProtKB-KW"/>
</dbReference>
<sequence length="106" mass="11915">MPGPKKQIVSLGAGYDTRYFTLKAGILGDTLADSLSCYFEIDFDEVTTKKAMIIKRQAELSKHLLDVKMERGGMDLKSQDYCLLGGDLRHWPEVSNRLIRAGFDSK</sequence>
<dbReference type="RefSeq" id="XP_067514618.1">
    <property type="nucleotide sequence ID" value="XM_067658517.1"/>
</dbReference>